<evidence type="ECO:0000313" key="6">
    <source>
        <dbReference type="EMBL" id="KEO84490.1"/>
    </source>
</evidence>
<dbReference type="InterPro" id="IPR015422">
    <property type="entry name" value="PyrdxlP-dep_Trfase_small"/>
</dbReference>
<dbReference type="FunFam" id="3.90.1150.10:FF:000033">
    <property type="entry name" value="Cystathionine gamma-synthase"/>
    <property type="match status" value="1"/>
</dbReference>
<accession>A0A074LV29</accession>
<evidence type="ECO:0000256" key="3">
    <source>
        <dbReference type="ARBA" id="ARBA00022898"/>
    </source>
</evidence>
<gene>
    <name evidence="6" type="ORF">EL26_05160</name>
</gene>
<dbReference type="GO" id="GO:0019346">
    <property type="term" value="P:transsulfuration"/>
    <property type="evidence" value="ECO:0007669"/>
    <property type="project" value="InterPro"/>
</dbReference>
<dbReference type="GO" id="GO:0016846">
    <property type="term" value="F:carbon-sulfur lyase activity"/>
    <property type="evidence" value="ECO:0007669"/>
    <property type="project" value="TreeGrafter"/>
</dbReference>
<dbReference type="PIRSF" id="PIRSF001434">
    <property type="entry name" value="CGS"/>
    <property type="match status" value="1"/>
</dbReference>
<evidence type="ECO:0000313" key="7">
    <source>
        <dbReference type="Proteomes" id="UP000027931"/>
    </source>
</evidence>
<dbReference type="InterPro" id="IPR000277">
    <property type="entry name" value="Cys/Met-Metab_PyrdxlP-dep_enz"/>
</dbReference>
<name>A0A074LV29_9BACL</name>
<dbReference type="AlphaFoldDB" id="A0A074LV29"/>
<feature type="modified residue" description="N6-(pyridoxal phosphate)lysine" evidence="4">
    <location>
        <position position="203"/>
    </location>
</feature>
<dbReference type="CDD" id="cd00614">
    <property type="entry name" value="CGS_like"/>
    <property type="match status" value="1"/>
</dbReference>
<dbReference type="Proteomes" id="UP000027931">
    <property type="component" value="Unassembled WGS sequence"/>
</dbReference>
<proteinExistence type="inferred from homology"/>
<evidence type="ECO:0000256" key="4">
    <source>
        <dbReference type="PIRSR" id="PIRSR001434-2"/>
    </source>
</evidence>
<dbReference type="SUPFAM" id="SSF53383">
    <property type="entry name" value="PLP-dependent transferases"/>
    <property type="match status" value="1"/>
</dbReference>
<dbReference type="PANTHER" id="PTHR11808:SF90">
    <property type="entry name" value="CYSTATHIONINE GAMMA-SYNTHASE"/>
    <property type="match status" value="1"/>
</dbReference>
<dbReference type="GO" id="GO:0030170">
    <property type="term" value="F:pyridoxal phosphate binding"/>
    <property type="evidence" value="ECO:0007669"/>
    <property type="project" value="InterPro"/>
</dbReference>
<comment type="similarity">
    <text evidence="2 5">Belongs to the trans-sulfuration enzymes family.</text>
</comment>
<keyword evidence="6" id="KW-0808">Transferase</keyword>
<dbReference type="InterPro" id="IPR015421">
    <property type="entry name" value="PyrdxlP-dep_Trfase_major"/>
</dbReference>
<dbReference type="Pfam" id="PF01053">
    <property type="entry name" value="Cys_Met_Meta_PP"/>
    <property type="match status" value="1"/>
</dbReference>
<protein>
    <submittedName>
        <fullName evidence="6">Cystathionine gamma-synthase</fullName>
        <ecNumber evidence="6">2.5.1.48</ecNumber>
    </submittedName>
</protein>
<dbReference type="Gene3D" id="3.40.640.10">
    <property type="entry name" value="Type I PLP-dependent aspartate aminotransferase-like (Major domain)"/>
    <property type="match status" value="1"/>
</dbReference>
<dbReference type="EMBL" id="JMIR01000004">
    <property type="protein sequence ID" value="KEO84490.1"/>
    <property type="molecule type" value="Genomic_DNA"/>
</dbReference>
<dbReference type="Gene3D" id="3.90.1150.10">
    <property type="entry name" value="Aspartate Aminotransferase, domain 1"/>
    <property type="match status" value="1"/>
</dbReference>
<sequence>MIEEDFKMTHIETKFAQIGNRRDPQTGSVSSPIYLSTTYSHPQLGVSTGFDYTRTKNPTRQTLEDAIAELEGGVRGFAYASGMAAIAGVFGLFGQGDHLIVSHDLYGGTYRLIEQILPKQGISATFVDTGEVQAVEQALQPNTKGIFVETPTNPTMRITDLSAIIEVAQRHNVLTIVDNTFMTPYLQRPLTLGADIVVHSATKYLGGHNDVLAGLVVARETEVADRIYFLQNSIGATLGPQDCWLLMRGIKTLALRMDRHQENALLVAEWLAEHPAISTVYFPGLFGHEGRDIHLSQARGYGGMLSFEVESEALVEPLLRHLKLITFAESLGGVESLITYPARQTHFDIPEEIRVSVGVTNSLLRLSVGIEHHSDLIDDLAQALAAAEKEIGAKGAQARHD</sequence>
<dbReference type="PANTHER" id="PTHR11808">
    <property type="entry name" value="TRANS-SULFURATION ENZYME FAMILY MEMBER"/>
    <property type="match status" value="1"/>
</dbReference>
<dbReference type="GO" id="GO:0009086">
    <property type="term" value="P:methionine biosynthetic process"/>
    <property type="evidence" value="ECO:0007669"/>
    <property type="project" value="UniProtKB-ARBA"/>
</dbReference>
<dbReference type="FunFam" id="3.40.640.10:FF:000009">
    <property type="entry name" value="Cystathionine gamma-synthase homolog"/>
    <property type="match status" value="1"/>
</dbReference>
<comment type="caution">
    <text evidence="6">The sequence shown here is derived from an EMBL/GenBank/DDBJ whole genome shotgun (WGS) entry which is preliminary data.</text>
</comment>
<keyword evidence="7" id="KW-1185">Reference proteome</keyword>
<dbReference type="PROSITE" id="PS00868">
    <property type="entry name" value="CYS_MET_METAB_PP"/>
    <property type="match status" value="1"/>
</dbReference>
<evidence type="ECO:0000256" key="2">
    <source>
        <dbReference type="ARBA" id="ARBA00009077"/>
    </source>
</evidence>
<evidence type="ECO:0000256" key="1">
    <source>
        <dbReference type="ARBA" id="ARBA00001933"/>
    </source>
</evidence>
<comment type="cofactor">
    <cofactor evidence="1 5">
        <name>pyridoxal 5'-phosphate</name>
        <dbReference type="ChEBI" id="CHEBI:597326"/>
    </cofactor>
</comment>
<evidence type="ECO:0000256" key="5">
    <source>
        <dbReference type="RuleBase" id="RU362118"/>
    </source>
</evidence>
<dbReference type="InterPro" id="IPR015424">
    <property type="entry name" value="PyrdxlP-dep_Trfase"/>
</dbReference>
<dbReference type="STRING" id="1157490.EL26_05160"/>
<dbReference type="GO" id="GO:0005737">
    <property type="term" value="C:cytoplasm"/>
    <property type="evidence" value="ECO:0007669"/>
    <property type="project" value="TreeGrafter"/>
</dbReference>
<dbReference type="eggNOG" id="COG0626">
    <property type="taxonomic scope" value="Bacteria"/>
</dbReference>
<dbReference type="InterPro" id="IPR054542">
    <property type="entry name" value="Cys_met_metab_PP"/>
</dbReference>
<reference evidence="6 7" key="1">
    <citation type="journal article" date="2013" name="Int. J. Syst. Evol. Microbiol.">
        <title>Tumebacillus flagellatus sp. nov., an alpha-amylase/pullulanase-producing bacterium isolated from cassava wastewater.</title>
        <authorList>
            <person name="Wang Q."/>
            <person name="Xie N."/>
            <person name="Qin Y."/>
            <person name="Shen N."/>
            <person name="Zhu J."/>
            <person name="Mi H."/>
            <person name="Huang R."/>
        </authorList>
    </citation>
    <scope>NUCLEOTIDE SEQUENCE [LARGE SCALE GENOMIC DNA]</scope>
    <source>
        <strain evidence="6 7">GST4</strain>
    </source>
</reference>
<organism evidence="6 7">
    <name type="scientific">Tumebacillus flagellatus</name>
    <dbReference type="NCBI Taxonomy" id="1157490"/>
    <lineage>
        <taxon>Bacteria</taxon>
        <taxon>Bacillati</taxon>
        <taxon>Bacillota</taxon>
        <taxon>Bacilli</taxon>
        <taxon>Bacillales</taxon>
        <taxon>Alicyclobacillaceae</taxon>
        <taxon>Tumebacillus</taxon>
    </lineage>
</organism>
<keyword evidence="3 4" id="KW-0663">Pyridoxal phosphate</keyword>
<dbReference type="GO" id="GO:0003962">
    <property type="term" value="F:cystathionine gamma-synthase activity"/>
    <property type="evidence" value="ECO:0007669"/>
    <property type="project" value="UniProtKB-EC"/>
</dbReference>
<dbReference type="EC" id="2.5.1.48" evidence="6"/>